<dbReference type="SUPFAM" id="SSF101327">
    <property type="entry name" value="YgfB-like"/>
    <property type="match status" value="1"/>
</dbReference>
<dbReference type="PANTHER" id="PTHR37528">
    <property type="entry name" value="UPF0149 PROTEIN YGFB"/>
    <property type="match status" value="1"/>
</dbReference>
<dbReference type="GO" id="GO:0005829">
    <property type="term" value="C:cytosol"/>
    <property type="evidence" value="ECO:0007669"/>
    <property type="project" value="TreeGrafter"/>
</dbReference>
<dbReference type="Pfam" id="PF03695">
    <property type="entry name" value="UPF0149"/>
    <property type="match status" value="1"/>
</dbReference>
<dbReference type="RefSeq" id="WP_034617420.1">
    <property type="nucleotide sequence ID" value="NZ_JSUM01000015.1"/>
</dbReference>
<protein>
    <recommendedName>
        <fullName evidence="2">UPF0149 protein OA57_10410</fullName>
    </recommendedName>
</protein>
<dbReference type="AlphaFoldDB" id="A0A0A3AK57"/>
<gene>
    <name evidence="3" type="ORF">OA57_10410</name>
</gene>
<evidence type="ECO:0000313" key="3">
    <source>
        <dbReference type="EMBL" id="KGQ69666.1"/>
    </source>
</evidence>
<dbReference type="STRING" id="505317.OA57_10410"/>
<reference evidence="3 4" key="1">
    <citation type="submission" date="2014-11" db="EMBL/GenBank/DDBJ databases">
        <title>Draft genome sequence of Chelonobacter oris 1662T, associated with respiratory disease in Hermann's Tortoises.</title>
        <authorList>
            <person name="Kudirkiene E."/>
            <person name="Hansen M.J."/>
            <person name="Bojesen A.M."/>
        </authorList>
    </citation>
    <scope>NUCLEOTIDE SEQUENCE [LARGE SCALE GENOMIC DNA]</scope>
    <source>
        <strain evidence="3 4">1662</strain>
    </source>
</reference>
<dbReference type="InterPro" id="IPR036255">
    <property type="entry name" value="YgfB-like_sf"/>
</dbReference>
<dbReference type="PANTHER" id="PTHR37528:SF1">
    <property type="entry name" value="UPF0149 PROTEIN YGFB"/>
    <property type="match status" value="1"/>
</dbReference>
<dbReference type="Gene3D" id="1.20.120.740">
    <property type="entry name" value="YgfB uncharacterised protein family UPF0149, PF03695"/>
    <property type="match status" value="1"/>
</dbReference>
<dbReference type="NCBIfam" id="TIGR02292">
    <property type="entry name" value="ygfB_yecA"/>
    <property type="match status" value="1"/>
</dbReference>
<dbReference type="OrthoDB" id="9783391at2"/>
<dbReference type="EMBL" id="JSUM01000015">
    <property type="protein sequence ID" value="KGQ69666.1"/>
    <property type="molecule type" value="Genomic_DNA"/>
</dbReference>
<keyword evidence="4" id="KW-1185">Reference proteome</keyword>
<comment type="similarity">
    <text evidence="1 2">Belongs to the UPF0149 family.</text>
</comment>
<name>A0A0A3AK57_9PAST</name>
<evidence type="ECO:0000256" key="1">
    <source>
        <dbReference type="ARBA" id="ARBA00038308"/>
    </source>
</evidence>
<comment type="caution">
    <text evidence="3">The sequence shown here is derived from an EMBL/GenBank/DDBJ whole genome shotgun (WGS) entry which is preliminary data.</text>
</comment>
<proteinExistence type="inferred from homology"/>
<evidence type="ECO:0000256" key="2">
    <source>
        <dbReference type="HAMAP-Rule" id="MF_00346"/>
    </source>
</evidence>
<dbReference type="NCBIfam" id="NF002477">
    <property type="entry name" value="PRK01736.1"/>
    <property type="match status" value="1"/>
</dbReference>
<dbReference type="HAMAP" id="MF_00346">
    <property type="entry name" value="UPF0149"/>
    <property type="match status" value="1"/>
</dbReference>
<accession>A0A0A3AK57</accession>
<evidence type="ECO:0000313" key="4">
    <source>
        <dbReference type="Proteomes" id="UP000030380"/>
    </source>
</evidence>
<dbReference type="Proteomes" id="UP000030380">
    <property type="component" value="Unassembled WGS sequence"/>
</dbReference>
<organism evidence="3 4">
    <name type="scientific">Chelonobacter oris</name>
    <dbReference type="NCBI Taxonomy" id="505317"/>
    <lineage>
        <taxon>Bacteria</taxon>
        <taxon>Pseudomonadati</taxon>
        <taxon>Pseudomonadota</taxon>
        <taxon>Gammaproteobacteria</taxon>
        <taxon>Pasteurellales</taxon>
        <taxon>Pasteurellaceae</taxon>
        <taxon>Chelonobacter</taxon>
    </lineage>
</organism>
<dbReference type="InterPro" id="IPR011978">
    <property type="entry name" value="YgfB-like"/>
</dbReference>
<sequence length="183" mass="20822">MTASNLDYRQFNQQLQTHQIGMNAAELHGFLSGLQSGGVQEGNWKALTYQFTHDGHAYPSELLKKVEELYQHIQDQFSDEEFAFEIFLDEQSVFSRADSLSEWVSHFLLGLALAKPELDKEGEEIGEALTDLNDIANLGYDEDDDPEELDGALTEVTEYVRAIAMFFYTEFNLHNPPAKQTIH</sequence>